<keyword evidence="1" id="KW-0732">Signal</keyword>
<protein>
    <submittedName>
        <fullName evidence="2">Uncharacterized protein</fullName>
    </submittedName>
</protein>
<dbReference type="EMBL" id="MU003829">
    <property type="protein sequence ID" value="KAF2718190.1"/>
    <property type="molecule type" value="Genomic_DNA"/>
</dbReference>
<sequence>MHCKLLLVANSIVCYATAGWWDNIVDAFHDRHLNNREDVVAHVSLWTHPLSRNELFNTNCDAQLMVHKGGCAKVPFGGRFERYRITAEWDTAWSSPQYPLRGCTLMLYKSDDCTMPTNYERGGYSTGKLSAVVWGAIWGPWDGKTHHRKCVEIFIPHDQAFQQLPPGVDMHPQSMEVLCPVNQEWNHVGWMSDALINKVRSEPWGPLLGYPPASNSSSQAVQAMQSWGESSKGYKCHDT</sequence>
<accession>A0A9P4Q290</accession>
<dbReference type="Proteomes" id="UP000799441">
    <property type="component" value="Unassembled WGS sequence"/>
</dbReference>
<feature type="chain" id="PRO_5040315919" evidence="1">
    <location>
        <begin position="19"/>
        <end position="239"/>
    </location>
</feature>
<dbReference type="AlphaFoldDB" id="A0A9P4Q290"/>
<evidence type="ECO:0000313" key="2">
    <source>
        <dbReference type="EMBL" id="KAF2718190.1"/>
    </source>
</evidence>
<comment type="caution">
    <text evidence="2">The sequence shown here is derived from an EMBL/GenBank/DDBJ whole genome shotgun (WGS) entry which is preliminary data.</text>
</comment>
<reference evidence="2" key="1">
    <citation type="journal article" date="2020" name="Stud. Mycol.">
        <title>101 Dothideomycetes genomes: a test case for predicting lifestyles and emergence of pathogens.</title>
        <authorList>
            <person name="Haridas S."/>
            <person name="Albert R."/>
            <person name="Binder M."/>
            <person name="Bloem J."/>
            <person name="Labutti K."/>
            <person name="Salamov A."/>
            <person name="Andreopoulos B."/>
            <person name="Baker S."/>
            <person name="Barry K."/>
            <person name="Bills G."/>
            <person name="Bluhm B."/>
            <person name="Cannon C."/>
            <person name="Castanera R."/>
            <person name="Culley D."/>
            <person name="Daum C."/>
            <person name="Ezra D."/>
            <person name="Gonzalez J."/>
            <person name="Henrissat B."/>
            <person name="Kuo A."/>
            <person name="Liang C."/>
            <person name="Lipzen A."/>
            <person name="Lutzoni F."/>
            <person name="Magnuson J."/>
            <person name="Mondo S."/>
            <person name="Nolan M."/>
            <person name="Ohm R."/>
            <person name="Pangilinan J."/>
            <person name="Park H.-J."/>
            <person name="Ramirez L."/>
            <person name="Alfaro M."/>
            <person name="Sun H."/>
            <person name="Tritt A."/>
            <person name="Yoshinaga Y."/>
            <person name="Zwiers L.-H."/>
            <person name="Turgeon B."/>
            <person name="Goodwin S."/>
            <person name="Spatafora J."/>
            <person name="Crous P."/>
            <person name="Grigoriev I."/>
        </authorList>
    </citation>
    <scope>NUCLEOTIDE SEQUENCE</scope>
    <source>
        <strain evidence="2">CBS 116435</strain>
    </source>
</reference>
<keyword evidence="3" id="KW-1185">Reference proteome</keyword>
<organism evidence="2 3">
    <name type="scientific">Polychaeton citri CBS 116435</name>
    <dbReference type="NCBI Taxonomy" id="1314669"/>
    <lineage>
        <taxon>Eukaryota</taxon>
        <taxon>Fungi</taxon>
        <taxon>Dikarya</taxon>
        <taxon>Ascomycota</taxon>
        <taxon>Pezizomycotina</taxon>
        <taxon>Dothideomycetes</taxon>
        <taxon>Dothideomycetidae</taxon>
        <taxon>Capnodiales</taxon>
        <taxon>Capnodiaceae</taxon>
        <taxon>Polychaeton</taxon>
    </lineage>
</organism>
<proteinExistence type="predicted"/>
<name>A0A9P4Q290_9PEZI</name>
<gene>
    <name evidence="2" type="ORF">K431DRAFT_348983</name>
</gene>
<feature type="signal peptide" evidence="1">
    <location>
        <begin position="1"/>
        <end position="18"/>
    </location>
</feature>
<evidence type="ECO:0000313" key="3">
    <source>
        <dbReference type="Proteomes" id="UP000799441"/>
    </source>
</evidence>
<evidence type="ECO:0000256" key="1">
    <source>
        <dbReference type="SAM" id="SignalP"/>
    </source>
</evidence>